<organism evidence="14 15">
    <name type="scientific">Daphnia magna</name>
    <dbReference type="NCBI Taxonomy" id="35525"/>
    <lineage>
        <taxon>Eukaryota</taxon>
        <taxon>Metazoa</taxon>
        <taxon>Ecdysozoa</taxon>
        <taxon>Arthropoda</taxon>
        <taxon>Crustacea</taxon>
        <taxon>Branchiopoda</taxon>
        <taxon>Diplostraca</taxon>
        <taxon>Cladocera</taxon>
        <taxon>Anomopoda</taxon>
        <taxon>Daphniidae</taxon>
        <taxon>Daphnia</taxon>
    </lineage>
</organism>
<proteinExistence type="inferred from homology"/>
<evidence type="ECO:0000256" key="10">
    <source>
        <dbReference type="ARBA" id="ARBA00023242"/>
    </source>
</evidence>
<accession>A0ABR0ATU2</accession>
<dbReference type="SUPFAM" id="SSF57716">
    <property type="entry name" value="Glucocorticoid receptor-like (DNA-binding domain)"/>
    <property type="match status" value="1"/>
</dbReference>
<evidence type="ECO:0000256" key="4">
    <source>
        <dbReference type="ARBA" id="ARBA00022771"/>
    </source>
</evidence>
<dbReference type="InterPro" id="IPR038441">
    <property type="entry name" value="THAP_Znf_sf"/>
</dbReference>
<keyword evidence="11" id="KW-0131">Cell cycle</keyword>
<comment type="subcellular location">
    <subcellularLocation>
        <location evidence="1">Nucleus</location>
        <location evidence="1">Nucleoplasm</location>
    </subcellularLocation>
</comment>
<dbReference type="EMBL" id="JAOYFB010000039">
    <property type="protein sequence ID" value="KAK4028552.1"/>
    <property type="molecule type" value="Genomic_DNA"/>
</dbReference>
<keyword evidence="5" id="KW-0862">Zinc</keyword>
<evidence type="ECO:0000256" key="2">
    <source>
        <dbReference type="ARBA" id="ARBA00006177"/>
    </source>
</evidence>
<dbReference type="PANTHER" id="PTHR46600:SF1">
    <property type="entry name" value="THAP DOMAIN-CONTAINING PROTEIN 1"/>
    <property type="match status" value="1"/>
</dbReference>
<dbReference type="SMART" id="SM00980">
    <property type="entry name" value="THAP"/>
    <property type="match status" value="1"/>
</dbReference>
<name>A0ABR0ATU2_9CRUS</name>
<sequence length="85" mass="9685">MPNRCFVPNCNSGFPGSTTTEKVAFFSAPRDSNLLQRWNHAIPRQDKKLQPSSKVCSLHFEENDIIKGRNFISKDGQAIFYPLKN</sequence>
<dbReference type="Pfam" id="PF05485">
    <property type="entry name" value="THAP"/>
    <property type="match status" value="1"/>
</dbReference>
<keyword evidence="6" id="KW-0805">Transcription regulation</keyword>
<evidence type="ECO:0000256" key="9">
    <source>
        <dbReference type="ARBA" id="ARBA00023163"/>
    </source>
</evidence>
<dbReference type="InterPro" id="IPR026516">
    <property type="entry name" value="THAP1/10"/>
</dbReference>
<dbReference type="PANTHER" id="PTHR46600">
    <property type="entry name" value="THAP DOMAIN-CONTAINING"/>
    <property type="match status" value="1"/>
</dbReference>
<keyword evidence="9" id="KW-0804">Transcription</keyword>
<dbReference type="InterPro" id="IPR006612">
    <property type="entry name" value="THAP_Znf"/>
</dbReference>
<keyword evidence="15" id="KW-1185">Reference proteome</keyword>
<evidence type="ECO:0000256" key="11">
    <source>
        <dbReference type="ARBA" id="ARBA00023306"/>
    </source>
</evidence>
<feature type="domain" description="THAP-type" evidence="13">
    <location>
        <begin position="1"/>
        <end position="80"/>
    </location>
</feature>
<keyword evidence="10" id="KW-0539">Nucleus</keyword>
<evidence type="ECO:0000256" key="8">
    <source>
        <dbReference type="ARBA" id="ARBA00023125"/>
    </source>
</evidence>
<evidence type="ECO:0000256" key="7">
    <source>
        <dbReference type="ARBA" id="ARBA00023054"/>
    </source>
</evidence>
<dbReference type="PROSITE" id="PS50950">
    <property type="entry name" value="ZF_THAP"/>
    <property type="match status" value="1"/>
</dbReference>
<keyword evidence="3" id="KW-0479">Metal-binding</keyword>
<evidence type="ECO:0000259" key="13">
    <source>
        <dbReference type="PROSITE" id="PS50950"/>
    </source>
</evidence>
<evidence type="ECO:0000256" key="5">
    <source>
        <dbReference type="ARBA" id="ARBA00022833"/>
    </source>
</evidence>
<comment type="similarity">
    <text evidence="2">Belongs to the THAP1 family.</text>
</comment>
<gene>
    <name evidence="14" type="ORF">OUZ56_021557</name>
</gene>
<comment type="caution">
    <text evidence="14">The sequence shown here is derived from an EMBL/GenBank/DDBJ whole genome shotgun (WGS) entry which is preliminary data.</text>
</comment>
<protein>
    <recommendedName>
        <fullName evidence="13">THAP-type domain-containing protein</fullName>
    </recommendedName>
</protein>
<reference evidence="14 15" key="1">
    <citation type="journal article" date="2023" name="Nucleic Acids Res.">
        <title>The hologenome of Daphnia magna reveals possible DNA methylation and microbiome-mediated evolution of the host genome.</title>
        <authorList>
            <person name="Chaturvedi A."/>
            <person name="Li X."/>
            <person name="Dhandapani V."/>
            <person name="Marshall H."/>
            <person name="Kissane S."/>
            <person name="Cuenca-Cambronero M."/>
            <person name="Asole G."/>
            <person name="Calvet F."/>
            <person name="Ruiz-Romero M."/>
            <person name="Marangio P."/>
            <person name="Guigo R."/>
            <person name="Rago D."/>
            <person name="Mirbahai L."/>
            <person name="Eastwood N."/>
            <person name="Colbourne J.K."/>
            <person name="Zhou J."/>
            <person name="Mallon E."/>
            <person name="Orsini L."/>
        </authorList>
    </citation>
    <scope>NUCLEOTIDE SEQUENCE [LARGE SCALE GENOMIC DNA]</scope>
    <source>
        <strain evidence="14">LRV0_1</strain>
    </source>
</reference>
<evidence type="ECO:0000313" key="15">
    <source>
        <dbReference type="Proteomes" id="UP001234178"/>
    </source>
</evidence>
<evidence type="ECO:0000256" key="1">
    <source>
        <dbReference type="ARBA" id="ARBA00004642"/>
    </source>
</evidence>
<dbReference type="Gene3D" id="6.20.210.20">
    <property type="entry name" value="THAP domain"/>
    <property type="match status" value="1"/>
</dbReference>
<evidence type="ECO:0000256" key="6">
    <source>
        <dbReference type="ARBA" id="ARBA00023015"/>
    </source>
</evidence>
<dbReference type="Proteomes" id="UP001234178">
    <property type="component" value="Unassembled WGS sequence"/>
</dbReference>
<evidence type="ECO:0000256" key="3">
    <source>
        <dbReference type="ARBA" id="ARBA00022723"/>
    </source>
</evidence>
<keyword evidence="4 12" id="KW-0863">Zinc-finger</keyword>
<evidence type="ECO:0000256" key="12">
    <source>
        <dbReference type="PROSITE-ProRule" id="PRU00309"/>
    </source>
</evidence>
<keyword evidence="8 12" id="KW-0238">DNA-binding</keyword>
<evidence type="ECO:0000313" key="14">
    <source>
        <dbReference type="EMBL" id="KAK4028552.1"/>
    </source>
</evidence>
<keyword evidence="7" id="KW-0175">Coiled coil</keyword>